<dbReference type="PANTHER" id="PTHR47099:SF1">
    <property type="entry name" value="METHYLCOBAMIDE:COM METHYLTRANSFERASE MTBA"/>
    <property type="match status" value="1"/>
</dbReference>
<organism evidence="2 3">
    <name type="scientific">Tichowtungia aerotolerans</name>
    <dbReference type="NCBI Taxonomy" id="2697043"/>
    <lineage>
        <taxon>Bacteria</taxon>
        <taxon>Pseudomonadati</taxon>
        <taxon>Kiritimatiellota</taxon>
        <taxon>Tichowtungiia</taxon>
        <taxon>Tichowtungiales</taxon>
        <taxon>Tichowtungiaceae</taxon>
        <taxon>Tichowtungia</taxon>
    </lineage>
</organism>
<evidence type="ECO:0000313" key="2">
    <source>
        <dbReference type="EMBL" id="QHI70124.1"/>
    </source>
</evidence>
<dbReference type="Pfam" id="PF01208">
    <property type="entry name" value="URO-D"/>
    <property type="match status" value="1"/>
</dbReference>
<keyword evidence="3" id="KW-1185">Reference proteome</keyword>
<dbReference type="Proteomes" id="UP000464954">
    <property type="component" value="Chromosome"/>
</dbReference>
<dbReference type="GO" id="GO:0006779">
    <property type="term" value="P:porphyrin-containing compound biosynthetic process"/>
    <property type="evidence" value="ECO:0007669"/>
    <property type="project" value="InterPro"/>
</dbReference>
<feature type="domain" description="Uroporphyrinogen decarboxylase (URO-D)" evidence="1">
    <location>
        <begin position="140"/>
        <end position="343"/>
    </location>
</feature>
<sequence>MTSKERVAAIFNGELPDRVPMWHGLSTEFIAKALGETGLPDEEALRVRMADDFRRIHASYDLPEETLAEGVVYRTVFGVNRMGEGYGQPVGHVLSDVSLSEIHDYPWPDPACVNVSTLREQAAPWKESYSILGGDWSPLWHDAIDLMGMETLYMRMYDEPEAVDALLTHLTDFYAASCRKIFDEAGDLIDVFFMGNDLGSQTGPLMGPEQFERFILPHLKRLIDLAHDYGLKTQLHCCGGIYPLIPMLIDAGLDALHALQPDCHGMGLRELKDAYGNRIVLNGAIDSHHTLINGNPDKVHTDVQKVLAVMKPGGRYIAGASHDWVLEQTPVENMLEMVDAVQEFGTY</sequence>
<dbReference type="Gene3D" id="3.20.20.210">
    <property type="match status" value="1"/>
</dbReference>
<protein>
    <recommendedName>
        <fullName evidence="1">Uroporphyrinogen decarboxylase (URO-D) domain-containing protein</fullName>
    </recommendedName>
</protein>
<dbReference type="SUPFAM" id="SSF51726">
    <property type="entry name" value="UROD/MetE-like"/>
    <property type="match status" value="1"/>
</dbReference>
<proteinExistence type="predicted"/>
<dbReference type="EMBL" id="CP047593">
    <property type="protein sequence ID" value="QHI70124.1"/>
    <property type="molecule type" value="Genomic_DNA"/>
</dbReference>
<reference evidence="2 3" key="1">
    <citation type="submission" date="2020-01" db="EMBL/GenBank/DDBJ databases">
        <title>Ponticoccus aerotolerans gen. nov., sp. nov., an anaerobic bacterium and proposal of Ponticoccusceae fam. nov., Ponticoccusles ord. nov. and Ponticoccuse classis nov. in the phylum Kiritimatiellaeota.</title>
        <authorList>
            <person name="Zhou L.Y."/>
            <person name="Du Z.J."/>
        </authorList>
    </citation>
    <scope>NUCLEOTIDE SEQUENCE [LARGE SCALE GENOMIC DNA]</scope>
    <source>
        <strain evidence="2 3">S-5007</strain>
    </source>
</reference>
<dbReference type="InterPro" id="IPR038071">
    <property type="entry name" value="UROD/MetE-like_sf"/>
</dbReference>
<accession>A0A6P1MC43</accession>
<dbReference type="AlphaFoldDB" id="A0A6P1MC43"/>
<dbReference type="PANTHER" id="PTHR47099">
    <property type="entry name" value="METHYLCOBAMIDE:COM METHYLTRANSFERASE MTBA"/>
    <property type="match status" value="1"/>
</dbReference>
<dbReference type="GO" id="GO:0004853">
    <property type="term" value="F:uroporphyrinogen decarboxylase activity"/>
    <property type="evidence" value="ECO:0007669"/>
    <property type="project" value="InterPro"/>
</dbReference>
<evidence type="ECO:0000259" key="1">
    <source>
        <dbReference type="Pfam" id="PF01208"/>
    </source>
</evidence>
<dbReference type="RefSeq" id="WP_160629303.1">
    <property type="nucleotide sequence ID" value="NZ_CP047593.1"/>
</dbReference>
<gene>
    <name evidence="2" type="ORF">GT409_11945</name>
</gene>
<name>A0A6P1MC43_9BACT</name>
<dbReference type="InterPro" id="IPR000257">
    <property type="entry name" value="Uroporphyrinogen_deCOase"/>
</dbReference>
<dbReference type="InterPro" id="IPR052024">
    <property type="entry name" value="Methanogen_methyltrans"/>
</dbReference>
<evidence type="ECO:0000313" key="3">
    <source>
        <dbReference type="Proteomes" id="UP000464954"/>
    </source>
</evidence>
<dbReference type="KEGG" id="taer:GT409_11945"/>